<dbReference type="InterPro" id="IPR006406">
    <property type="entry name" value="Nic_PRibTrfase"/>
</dbReference>
<evidence type="ECO:0000256" key="1">
    <source>
        <dbReference type="ARBA" id="ARBA00004952"/>
    </source>
</evidence>
<dbReference type="Pfam" id="PF17767">
    <property type="entry name" value="NAPRTase_N"/>
    <property type="match status" value="1"/>
</dbReference>
<dbReference type="InterPro" id="IPR036068">
    <property type="entry name" value="Nicotinate_pribotase-like_C"/>
</dbReference>
<evidence type="ECO:0000259" key="10">
    <source>
        <dbReference type="Pfam" id="PF04095"/>
    </source>
</evidence>
<gene>
    <name evidence="12" type="ORF">R9X50_00004900</name>
</gene>
<evidence type="ECO:0000256" key="9">
    <source>
        <dbReference type="RuleBase" id="RU003838"/>
    </source>
</evidence>
<keyword evidence="7" id="KW-0808">Transferase</keyword>
<dbReference type="NCBIfam" id="TIGR01514">
    <property type="entry name" value="NAPRTase"/>
    <property type="match status" value="1"/>
</dbReference>
<dbReference type="EMBL" id="CP138580">
    <property type="protein sequence ID" value="WPG97275.1"/>
    <property type="molecule type" value="Genomic_DNA"/>
</dbReference>
<evidence type="ECO:0000256" key="6">
    <source>
        <dbReference type="ARBA" id="ARBA00022642"/>
    </source>
</evidence>
<comment type="PTM">
    <text evidence="9">Transiently phosphorylated on a His residue during the reaction cycle. Phosphorylation strongly increases the affinity for substrates and increases the rate of nicotinate D-ribonucleotide production. Dephosphorylation regenerates the low-affinity form of the enzyme, leading to product release.</text>
</comment>
<dbReference type="InterPro" id="IPR040727">
    <property type="entry name" value="NAPRTase_N"/>
</dbReference>
<keyword evidence="6 9" id="KW-0662">Pyridine nucleotide biosynthesis</keyword>
<dbReference type="AlphaFoldDB" id="A0AAQ3R1T2"/>
<dbReference type="Gene3D" id="3.20.140.10">
    <property type="entry name" value="nicotinate phosphoribosyltransferase"/>
    <property type="match status" value="1"/>
</dbReference>
<keyword evidence="4" id="KW-0597">Phosphoprotein</keyword>
<dbReference type="Proteomes" id="UP001303373">
    <property type="component" value="Chromosome 1"/>
</dbReference>
<dbReference type="SUPFAM" id="SSF54675">
    <property type="entry name" value="Nicotinate/Quinolinate PRTase N-terminal domain-like"/>
    <property type="match status" value="1"/>
</dbReference>
<dbReference type="InterPro" id="IPR007229">
    <property type="entry name" value="Nic_PRibTrfase-Fam"/>
</dbReference>
<evidence type="ECO:0000259" key="11">
    <source>
        <dbReference type="Pfam" id="PF17767"/>
    </source>
</evidence>
<dbReference type="GO" id="GO:0034355">
    <property type="term" value="P:NAD+ biosynthetic process via the salvage pathway"/>
    <property type="evidence" value="ECO:0007669"/>
    <property type="project" value="TreeGrafter"/>
</dbReference>
<proteinExistence type="inferred from homology"/>
<dbReference type="PANTHER" id="PTHR11098">
    <property type="entry name" value="NICOTINATE PHOSPHORIBOSYLTRANSFERASE"/>
    <property type="match status" value="1"/>
</dbReference>
<reference evidence="12 13" key="1">
    <citation type="submission" date="2023-11" db="EMBL/GenBank/DDBJ databases">
        <title>An acidophilic fungus is an integral part of prey digestion in a carnivorous sundew plant.</title>
        <authorList>
            <person name="Tsai I.J."/>
        </authorList>
    </citation>
    <scope>NUCLEOTIDE SEQUENCE [LARGE SCALE GENOMIC DNA]</scope>
    <source>
        <strain evidence="12">169a</strain>
    </source>
</reference>
<accession>A0AAQ3R1T2</accession>
<comment type="function">
    <text evidence="9">Catalyzes the synthesis of beta-nicotinate D-ribonucleotide from nicotinate and 5-phospho-D-ribose 1-phosphate at the expense of ATP.</text>
</comment>
<dbReference type="GO" id="GO:0016740">
    <property type="term" value="F:transferase activity"/>
    <property type="evidence" value="ECO:0007669"/>
    <property type="project" value="UniProtKB-KW"/>
</dbReference>
<evidence type="ECO:0000313" key="13">
    <source>
        <dbReference type="Proteomes" id="UP001303373"/>
    </source>
</evidence>
<dbReference type="EC" id="6.3.4.21" evidence="3 9"/>
<evidence type="ECO:0000256" key="5">
    <source>
        <dbReference type="ARBA" id="ARBA00022598"/>
    </source>
</evidence>
<evidence type="ECO:0000256" key="7">
    <source>
        <dbReference type="ARBA" id="ARBA00022679"/>
    </source>
</evidence>
<comment type="pathway">
    <text evidence="1 9">Cofactor biosynthesis; NAD(+) biosynthesis; nicotinate D-ribonucleotide from nicotinate: step 1/1.</text>
</comment>
<organism evidence="12 13">
    <name type="scientific">Acrodontium crateriforme</name>
    <dbReference type="NCBI Taxonomy" id="150365"/>
    <lineage>
        <taxon>Eukaryota</taxon>
        <taxon>Fungi</taxon>
        <taxon>Dikarya</taxon>
        <taxon>Ascomycota</taxon>
        <taxon>Pezizomycotina</taxon>
        <taxon>Dothideomycetes</taxon>
        <taxon>Dothideomycetidae</taxon>
        <taxon>Mycosphaerellales</taxon>
        <taxon>Teratosphaeriaceae</taxon>
        <taxon>Acrodontium</taxon>
    </lineage>
</organism>
<dbReference type="GO" id="GO:0005829">
    <property type="term" value="C:cytosol"/>
    <property type="evidence" value="ECO:0007669"/>
    <property type="project" value="TreeGrafter"/>
</dbReference>
<name>A0AAQ3R1T2_9PEZI</name>
<comment type="similarity">
    <text evidence="2 9">Belongs to the NAPRTase family.</text>
</comment>
<comment type="catalytic activity">
    <reaction evidence="8 9">
        <text>5-phospho-alpha-D-ribose 1-diphosphate + nicotinate + ATP + H2O = nicotinate beta-D-ribonucleotide + ADP + phosphate + diphosphate</text>
        <dbReference type="Rhea" id="RHEA:36163"/>
        <dbReference type="ChEBI" id="CHEBI:15377"/>
        <dbReference type="ChEBI" id="CHEBI:30616"/>
        <dbReference type="ChEBI" id="CHEBI:32544"/>
        <dbReference type="ChEBI" id="CHEBI:33019"/>
        <dbReference type="ChEBI" id="CHEBI:43474"/>
        <dbReference type="ChEBI" id="CHEBI:57502"/>
        <dbReference type="ChEBI" id="CHEBI:58017"/>
        <dbReference type="ChEBI" id="CHEBI:456216"/>
        <dbReference type="EC" id="6.3.4.21"/>
    </reaction>
</comment>
<dbReference type="FunFam" id="3.20.140.10:FF:000009">
    <property type="entry name" value="Nicotinate phosphoribosyltransferase"/>
    <property type="match status" value="1"/>
</dbReference>
<dbReference type="InterPro" id="IPR041525">
    <property type="entry name" value="N/Namide_PRibTrfase"/>
</dbReference>
<dbReference type="Pfam" id="PF04095">
    <property type="entry name" value="NAPRTase"/>
    <property type="match status" value="1"/>
</dbReference>
<evidence type="ECO:0000313" key="12">
    <source>
        <dbReference type="EMBL" id="WPG97275.1"/>
    </source>
</evidence>
<keyword evidence="13" id="KW-1185">Reference proteome</keyword>
<dbReference type="GO" id="GO:0004516">
    <property type="term" value="F:nicotinate phosphoribosyltransferase activity"/>
    <property type="evidence" value="ECO:0007669"/>
    <property type="project" value="UniProtKB-UniRule"/>
</dbReference>
<evidence type="ECO:0000256" key="2">
    <source>
        <dbReference type="ARBA" id="ARBA00010897"/>
    </source>
</evidence>
<evidence type="ECO:0000256" key="8">
    <source>
        <dbReference type="ARBA" id="ARBA00048668"/>
    </source>
</evidence>
<protein>
    <recommendedName>
        <fullName evidence="3 9">Nicotinate phosphoribosyltransferase</fullName>
        <ecNumber evidence="3 9">6.3.4.21</ecNumber>
    </recommendedName>
</protein>
<evidence type="ECO:0000256" key="4">
    <source>
        <dbReference type="ARBA" id="ARBA00022553"/>
    </source>
</evidence>
<dbReference type="SUPFAM" id="SSF51690">
    <property type="entry name" value="Nicotinate/Quinolinate PRTase C-terminal domain-like"/>
    <property type="match status" value="1"/>
</dbReference>
<dbReference type="PANTHER" id="PTHR11098:SF1">
    <property type="entry name" value="NICOTINATE PHOSPHORIBOSYLTRANSFERASE"/>
    <property type="match status" value="1"/>
</dbReference>
<feature type="domain" description="Nicotinate/nicotinamide phosphoribosyltransferase" evidence="10">
    <location>
        <begin position="184"/>
        <end position="438"/>
    </location>
</feature>
<evidence type="ECO:0000256" key="3">
    <source>
        <dbReference type="ARBA" id="ARBA00013236"/>
    </source>
</evidence>
<dbReference type="PIRSF" id="PIRSF000484">
    <property type="entry name" value="NAPRT"/>
    <property type="match status" value="1"/>
</dbReference>
<feature type="domain" description="Nicotinate phosphoribosyltransferase N-terminal" evidence="11">
    <location>
        <begin position="19"/>
        <end position="150"/>
    </location>
</feature>
<sequence length="457" mass="51104">MAHYAQHDASTPEGIFSLLDTDLYKLTMQRAVLKYYPNTQVAYKFTNRTPHMQLNRRAYNWLTTQVKKLENVIITEEELTWLKKTCPFLSQEYLDYLKALRLNPDKHIEINFAAKDHAEDDDAVGDVDVITKGLWKDTILFETPLLALVSEAYFKFVDKDWNHDGQRESAKQKALQLLENGCVISEFGTRRRRDYKTHALVVQGIADAQKEADANGKGWKGKVTGTSNVHLAMRFGINPVGTVAHEWFMAIAAITDNYAAANEVAMQKWVGTFGRGVLAIALTDTFGTPAFFKAFAKPAPKSGTTDTPVAGQDPTYAQIFNGVRQDSGDPLEFLKLTQAFYKSQNITEAKTIVYSDSLNVQKCITYQRATLAAGLTPSFGIGTFFTNDFKRLSSGDKSVPLNIVIKITEAGGRPAVKLSDDLGKNMGEDELVKRIKKEVGYTDKSWDGGDEAHRWDK</sequence>
<keyword evidence="5 9" id="KW-0436">Ligase</keyword>